<organism evidence="3 4">
    <name type="scientific">Candidatus Methylumidiphilus alinenensis</name>
    <dbReference type="NCBI Taxonomy" id="2202197"/>
    <lineage>
        <taxon>Bacteria</taxon>
        <taxon>Pseudomonadati</taxon>
        <taxon>Pseudomonadota</taxon>
        <taxon>Gammaproteobacteria</taxon>
        <taxon>Methylococcales</taxon>
        <taxon>Candidatus Methylumidiphilus</taxon>
    </lineage>
</organism>
<evidence type="ECO:0000313" key="4">
    <source>
        <dbReference type="Proteomes" id="UP000249396"/>
    </source>
</evidence>
<dbReference type="InterPro" id="IPR017932">
    <property type="entry name" value="GATase_2_dom"/>
</dbReference>
<dbReference type="InterPro" id="IPR026869">
    <property type="entry name" value="EgtC-like"/>
</dbReference>
<proteinExistence type="predicted"/>
<reference evidence="3 4" key="1">
    <citation type="journal article" date="2018" name="Aquat. Microb. Ecol.">
        <title>Gammaproteobacterial methanotrophs dominate.</title>
        <authorList>
            <person name="Rissanen A.J."/>
            <person name="Saarenheimo J."/>
            <person name="Tiirola M."/>
            <person name="Peura S."/>
            <person name="Aalto S.L."/>
            <person name="Karvinen A."/>
            <person name="Nykanen H."/>
        </authorList>
    </citation>
    <scope>NUCLEOTIDE SEQUENCE [LARGE SCALE GENOMIC DNA]</scope>
    <source>
        <strain evidence="3">AMbin10</strain>
    </source>
</reference>
<feature type="domain" description="Glutamine amidotransferase type-2" evidence="2">
    <location>
        <begin position="2"/>
        <end position="257"/>
    </location>
</feature>
<keyword evidence="3" id="KW-0808">Transferase</keyword>
<evidence type="ECO:0000256" key="1">
    <source>
        <dbReference type="ARBA" id="ARBA00022962"/>
    </source>
</evidence>
<dbReference type="PANTHER" id="PTHR42824">
    <property type="entry name" value="GLUTAMINE AMIDOTRANSFERASE"/>
    <property type="match status" value="1"/>
</dbReference>
<dbReference type="EMBL" id="QJPH01000187">
    <property type="protein sequence ID" value="PZN83422.1"/>
    <property type="molecule type" value="Genomic_DNA"/>
</dbReference>
<evidence type="ECO:0000313" key="3">
    <source>
        <dbReference type="EMBL" id="PZN83422.1"/>
    </source>
</evidence>
<protein>
    <submittedName>
        <fullName evidence="3">Class II glutamine amidotransferase</fullName>
    </submittedName>
</protein>
<dbReference type="Gene3D" id="3.60.20.10">
    <property type="entry name" value="Glutamine Phosphoribosylpyrophosphate, subunit 1, domain 1"/>
    <property type="match status" value="1"/>
</dbReference>
<evidence type="ECO:0000259" key="2">
    <source>
        <dbReference type="PROSITE" id="PS51278"/>
    </source>
</evidence>
<name>A0A2W4RHW0_9GAMM</name>
<dbReference type="InterPro" id="IPR029055">
    <property type="entry name" value="Ntn_hydrolases_N"/>
</dbReference>
<accession>A0A2W4RHW0</accession>
<dbReference type="AlphaFoldDB" id="A0A2W4RHW0"/>
<comment type="caution">
    <text evidence="3">The sequence shown here is derived from an EMBL/GenBank/DDBJ whole genome shotgun (WGS) entry which is preliminary data.</text>
</comment>
<gene>
    <name evidence="3" type="ORF">DM484_04435</name>
</gene>
<sequence length="257" mass="29066">MCQLLGMNCNVPTDICFSFEGFHVRGGLTDHHRDGWGIAFFEGRGCRVFLDSKATIESPVTDIVRKYPIHSKNVIAHIRKATQGHVALENCHPFQRELWGRYWIFAHNGNLENFHPEKFELFRPVGQTDSEQAFCHLLERISREFPSGYPGSLEIYRFLGKVAGDISSFGTFNFLLSNGEFLFAHCSTKLYYLVRKAPFGDAHLIDQDITVDFSQVAGKNDKVAVIASAPLTDNEAWIALTPGQLLMFYEGEPVFLL</sequence>
<keyword evidence="1 3" id="KW-0315">Glutamine amidotransferase</keyword>
<dbReference type="Pfam" id="PF13230">
    <property type="entry name" value="GATase_4"/>
    <property type="match status" value="1"/>
</dbReference>
<dbReference type="CDD" id="cd01908">
    <property type="entry name" value="YafJ"/>
    <property type="match status" value="1"/>
</dbReference>
<dbReference type="Proteomes" id="UP000249396">
    <property type="component" value="Unassembled WGS sequence"/>
</dbReference>
<dbReference type="PANTHER" id="PTHR42824:SF1">
    <property type="entry name" value="GLUTAMINE AMIDOTRANSFERASE YAFJ-RELATED"/>
    <property type="match status" value="1"/>
</dbReference>
<dbReference type="SUPFAM" id="SSF56235">
    <property type="entry name" value="N-terminal nucleophile aminohydrolases (Ntn hydrolases)"/>
    <property type="match status" value="1"/>
</dbReference>
<dbReference type="GO" id="GO:0016740">
    <property type="term" value="F:transferase activity"/>
    <property type="evidence" value="ECO:0007669"/>
    <property type="project" value="UniProtKB-KW"/>
</dbReference>
<dbReference type="PROSITE" id="PS51278">
    <property type="entry name" value="GATASE_TYPE_2"/>
    <property type="match status" value="1"/>
</dbReference>